<evidence type="ECO:0000259" key="2">
    <source>
        <dbReference type="Pfam" id="PF07510"/>
    </source>
</evidence>
<feature type="domain" description="GmrSD restriction endonucleases N-terminal" evidence="1">
    <location>
        <begin position="18"/>
        <end position="246"/>
    </location>
</feature>
<sequence length="621" mass="73163">MSKNNFGVTRETIGKVYIEPKNKFRIPRFQRQYTWEEKQIEEFWETMISEIPVFIGTIIFDTRDLEDNNIIEIIDGQQRYLTIQIFGSVVRNILRKEGVIEKHPKYIAWANGINKKIIGSQDTYDEDTFYDYLIPGDSIKSFFKTHIQDNPPIEITETLKVNKNSEEERVKKAYLKFHSLISKEIESLTFEKKFIFLKDLVDNKLSKHFFVKIEIENEELAYEIFETVNAKGVDLSVADLIKNQIFKNVVGADDKHLDSAKEKWSQILESLDSIEFSLKDFLSYYWTSKYEYVSDKKLYSAIREKFKSNTKYWESFLNDLKSNAGYLKLIVSGSIEDIESHFGNDKGEALKVYNSLRVLRSTKAKTWIILYLSLFRNLDSTGSKRANIPLLLSNRWEIIQKFTFLYFQILSMPGNWYFKLISDIAKKVEQYSFDKKVKKDFVELFKNELFTQFKTRLTSYETFEEGFKTIQYKDDQKSRIIIRYVLNELENKIGGNTDEGYDENKVSIEHILPRDPKEWKVTKTLIKPYVNTIGNLTLISKKLNGQLGNNRIDEKIKIIEGSNSKLSLIKDLIVKVNSHEWDFQKISSDKDFEAIEKRLEYYSKKGHQIWNDDLKIKMGFN</sequence>
<evidence type="ECO:0000259" key="1">
    <source>
        <dbReference type="Pfam" id="PF03235"/>
    </source>
</evidence>
<dbReference type="STRING" id="1836467.BTR34_01910"/>
<feature type="domain" description="GmrSD restriction endonucleases C-terminal" evidence="2">
    <location>
        <begin position="459"/>
        <end position="590"/>
    </location>
</feature>
<dbReference type="Proteomes" id="UP000092164">
    <property type="component" value="Unassembled WGS sequence"/>
</dbReference>
<comment type="caution">
    <text evidence="3">The sequence shown here is derived from an EMBL/GenBank/DDBJ whole genome shotgun (WGS) entry which is preliminary data.</text>
</comment>
<dbReference type="OrthoDB" id="9798761at2"/>
<accession>A0A1B7YYT0</accession>
<evidence type="ECO:0008006" key="5">
    <source>
        <dbReference type="Google" id="ProtNLM"/>
    </source>
</evidence>
<dbReference type="EMBL" id="LZFP01000050">
    <property type="protein sequence ID" value="OBR35645.1"/>
    <property type="molecule type" value="Genomic_DNA"/>
</dbReference>
<dbReference type="PANTHER" id="PTHR35149:SF1">
    <property type="entry name" value="DUF5655 DOMAIN-CONTAINING PROTEIN"/>
    <property type="match status" value="1"/>
</dbReference>
<name>A0A1B7YYT0_9FLAO</name>
<dbReference type="RefSeq" id="WP_068486809.1">
    <property type="nucleotide sequence ID" value="NZ_CP018760.1"/>
</dbReference>
<reference evidence="4" key="1">
    <citation type="submission" date="2016-06" db="EMBL/GenBank/DDBJ databases">
        <authorList>
            <person name="Zhan P."/>
        </authorList>
    </citation>
    <scope>NUCLEOTIDE SEQUENCE [LARGE SCALE GENOMIC DNA]</scope>
    <source>
        <strain evidence="4">T28</strain>
    </source>
</reference>
<dbReference type="Pfam" id="PF03235">
    <property type="entry name" value="GmrSD_N"/>
    <property type="match status" value="1"/>
</dbReference>
<keyword evidence="4" id="KW-1185">Reference proteome</keyword>
<dbReference type="KEGG" id="mart:BTR34_01910"/>
<dbReference type="PANTHER" id="PTHR35149">
    <property type="entry name" value="SLL5132 PROTEIN"/>
    <property type="match status" value="1"/>
</dbReference>
<proteinExistence type="predicted"/>
<organism evidence="3 4">
    <name type="scientific">Maribacter hydrothermalis</name>
    <dbReference type="NCBI Taxonomy" id="1836467"/>
    <lineage>
        <taxon>Bacteria</taxon>
        <taxon>Pseudomonadati</taxon>
        <taxon>Bacteroidota</taxon>
        <taxon>Flavobacteriia</taxon>
        <taxon>Flavobacteriales</taxon>
        <taxon>Flavobacteriaceae</taxon>
        <taxon>Maribacter</taxon>
    </lineage>
</organism>
<dbReference type="AlphaFoldDB" id="A0A1B7YYT0"/>
<evidence type="ECO:0000313" key="4">
    <source>
        <dbReference type="Proteomes" id="UP000092164"/>
    </source>
</evidence>
<dbReference type="InterPro" id="IPR011089">
    <property type="entry name" value="GmrSD_C"/>
</dbReference>
<dbReference type="InterPro" id="IPR004919">
    <property type="entry name" value="GmrSD_N"/>
</dbReference>
<evidence type="ECO:0000313" key="3">
    <source>
        <dbReference type="EMBL" id="OBR35645.1"/>
    </source>
</evidence>
<dbReference type="Pfam" id="PF07510">
    <property type="entry name" value="GmrSD_C"/>
    <property type="match status" value="1"/>
</dbReference>
<gene>
    <name evidence="3" type="ORF">A9200_10605</name>
</gene>
<protein>
    <recommendedName>
        <fullName evidence="5">DUF262 domain-containing protein</fullName>
    </recommendedName>
</protein>